<reference evidence="2" key="1">
    <citation type="submission" date="2025-08" db="UniProtKB">
        <authorList>
            <consortium name="RefSeq"/>
        </authorList>
    </citation>
    <scope>IDENTIFICATION</scope>
</reference>
<sequence>MRPRVPYISSALVWFEEPESTQLRRNMSILLFFSTEGKPELLGGQNRAQGFLGESRPKAFRGCPSLIGCPFSPAIVTRPVFLTAPEAGGLHCAANCPSDQFSRTGGAQRLAQVSPKFILDSLGDHIELAAKMFSRLRKLFQRKDQAEEERPRKLWERLPCFRRKRKVHPAGGQNTEGLPKAANVTKAVGEHRPSSRCSLEASKDSSEDSLMRCSLTASMCSSLYSIDIYDLPGWVIELAMASRRQQVVLDEHLAVRFFKDIKTCTMDSLAANRDQLAVPYSKADLVAAVVELMEEQEPEPTPSDLLPWAMVALYQLSKMQPRTPKDLEARFLRLALRALVILEEPSQDQEGEEAFRNSIKMGEQLLRGLLEEDPSRDHLLSIVEVFGEVFPEERSSFLETARQGLPLAAPPTSNPGLLLFHSLIGMANDLLGAEVWMSEAEPGSARQPAALQCLQASPDNLLIEDLEDEEASW</sequence>
<dbReference type="RefSeq" id="XP_072836056.1">
    <property type="nucleotide sequence ID" value="XM_072979955.1"/>
</dbReference>
<name>A0ABM5ESC5_9SAUR</name>
<evidence type="ECO:0000313" key="1">
    <source>
        <dbReference type="Proteomes" id="UP001652642"/>
    </source>
</evidence>
<dbReference type="Proteomes" id="UP001652642">
    <property type="component" value="Chromosome 9"/>
</dbReference>
<dbReference type="GeneID" id="140702035"/>
<proteinExistence type="predicted"/>
<accession>A0ABM5ESC5</accession>
<evidence type="ECO:0000313" key="2">
    <source>
        <dbReference type="RefSeq" id="XP_072836056.1"/>
    </source>
</evidence>
<organism evidence="1 2">
    <name type="scientific">Pogona vitticeps</name>
    <name type="common">central bearded dragon</name>
    <dbReference type="NCBI Taxonomy" id="103695"/>
    <lineage>
        <taxon>Eukaryota</taxon>
        <taxon>Metazoa</taxon>
        <taxon>Chordata</taxon>
        <taxon>Craniata</taxon>
        <taxon>Vertebrata</taxon>
        <taxon>Euteleostomi</taxon>
        <taxon>Lepidosauria</taxon>
        <taxon>Squamata</taxon>
        <taxon>Bifurcata</taxon>
        <taxon>Unidentata</taxon>
        <taxon>Episquamata</taxon>
        <taxon>Toxicofera</taxon>
        <taxon>Iguania</taxon>
        <taxon>Acrodonta</taxon>
        <taxon>Agamidae</taxon>
        <taxon>Amphibolurinae</taxon>
        <taxon>Pogona</taxon>
    </lineage>
</organism>
<protein>
    <submittedName>
        <fullName evidence="2">Uncharacterized protein</fullName>
    </submittedName>
</protein>
<gene>
    <name evidence="2" type="primary">LOC140702035</name>
</gene>
<keyword evidence="1" id="KW-1185">Reference proteome</keyword>